<dbReference type="OrthoDB" id="21463at2759"/>
<organism evidence="2 3">
    <name type="scientific">Blyttiomyces helicus</name>
    <dbReference type="NCBI Taxonomy" id="388810"/>
    <lineage>
        <taxon>Eukaryota</taxon>
        <taxon>Fungi</taxon>
        <taxon>Fungi incertae sedis</taxon>
        <taxon>Chytridiomycota</taxon>
        <taxon>Chytridiomycota incertae sedis</taxon>
        <taxon>Chytridiomycetes</taxon>
        <taxon>Chytridiomycetes incertae sedis</taxon>
        <taxon>Blyttiomyces</taxon>
    </lineage>
</organism>
<dbReference type="EMBL" id="KZ994935">
    <property type="protein sequence ID" value="RKO91723.1"/>
    <property type="molecule type" value="Genomic_DNA"/>
</dbReference>
<evidence type="ECO:0000313" key="2">
    <source>
        <dbReference type="EMBL" id="RKO91723.1"/>
    </source>
</evidence>
<evidence type="ECO:0000256" key="1">
    <source>
        <dbReference type="SAM" id="MobiDB-lite"/>
    </source>
</evidence>
<feature type="compositionally biased region" description="Basic and acidic residues" evidence="1">
    <location>
        <begin position="97"/>
        <end position="114"/>
    </location>
</feature>
<feature type="compositionally biased region" description="Low complexity" evidence="1">
    <location>
        <begin position="39"/>
        <end position="77"/>
    </location>
</feature>
<gene>
    <name evidence="2" type="ORF">BDK51DRAFT_30356</name>
</gene>
<name>A0A4P9WIK6_9FUNG</name>
<accession>A0A4P9WIK6</accession>
<protein>
    <submittedName>
        <fullName evidence="2">Uncharacterized protein</fullName>
    </submittedName>
</protein>
<feature type="non-terminal residue" evidence="2">
    <location>
        <position position="178"/>
    </location>
</feature>
<feature type="compositionally biased region" description="Pro residues" evidence="1">
    <location>
        <begin position="26"/>
        <end position="38"/>
    </location>
</feature>
<sequence>MFARPRPLINLLHTARRGIASGGAPPQKPPGSSPPPLFPASASPAASSEPPRPGNAFGASSSFGRGSSARAADGLASQLQTRGGFAQNRPAGSAPKDSYKGSDTRYQENDKDNLAVRGTQRWFKPKQTYEPADLNDAHVPDFQVQQRKLTKVEDVCDKLGVNPLDEYKMGMIKSHKET</sequence>
<feature type="region of interest" description="Disordered" evidence="1">
    <location>
        <begin position="1"/>
        <end position="124"/>
    </location>
</feature>
<dbReference type="AlphaFoldDB" id="A0A4P9WIK6"/>
<evidence type="ECO:0000313" key="3">
    <source>
        <dbReference type="Proteomes" id="UP000269721"/>
    </source>
</evidence>
<reference evidence="3" key="1">
    <citation type="journal article" date="2018" name="Nat. Microbiol.">
        <title>Leveraging single-cell genomics to expand the fungal tree of life.</title>
        <authorList>
            <person name="Ahrendt S.R."/>
            <person name="Quandt C.A."/>
            <person name="Ciobanu D."/>
            <person name="Clum A."/>
            <person name="Salamov A."/>
            <person name="Andreopoulos B."/>
            <person name="Cheng J.F."/>
            <person name="Woyke T."/>
            <person name="Pelin A."/>
            <person name="Henrissat B."/>
            <person name="Reynolds N.K."/>
            <person name="Benny G.L."/>
            <person name="Smith M.E."/>
            <person name="James T.Y."/>
            <person name="Grigoriev I.V."/>
        </authorList>
    </citation>
    <scope>NUCLEOTIDE SEQUENCE [LARGE SCALE GENOMIC DNA]</scope>
</reference>
<keyword evidence="3" id="KW-1185">Reference proteome</keyword>
<dbReference type="Proteomes" id="UP000269721">
    <property type="component" value="Unassembled WGS sequence"/>
</dbReference>
<proteinExistence type="predicted"/>